<reference evidence="3" key="1">
    <citation type="submission" date="2019-12" db="EMBL/GenBank/DDBJ databases">
        <authorList>
            <person name="Cremers G."/>
        </authorList>
    </citation>
    <scope>NUCLEOTIDE SEQUENCE</scope>
    <source>
        <strain evidence="3">Vvax</strain>
    </source>
</reference>
<proteinExistence type="predicted"/>
<dbReference type="CDD" id="cd11297">
    <property type="entry name" value="PIN_LabA-like_N_1"/>
    <property type="match status" value="1"/>
</dbReference>
<evidence type="ECO:0000313" key="3">
    <source>
        <dbReference type="EMBL" id="CAA2101731.1"/>
    </source>
</evidence>
<name>A0A679J4P4_VARPD</name>
<sequence length="273" mass="29467">MSVVGTPASTTAKNLAVFIDADNLNDATALDHVLLALRSMADRVIYRRAYGRPESLKAIHAVLWKHGVRPVANLIVDKTTTDSALVIDAVEAVCTNDIDIVAICSGDADFVPLALWLREKGCRVLCYSLANKIFANPDSFYDDVVLLNVVEDVSPNEVPQAQSAQESGAIFQASPAVEPSPVPASKPKPQPVKAMTAPSDKAVVATTPSIKKILSILPELKGKQPVHLSQIATKLRDAGVLDAKTKPVTLFRRHPAQFELMPKSQPNCVRYRG</sequence>
<accession>A0A679J4P4</accession>
<evidence type="ECO:0000256" key="1">
    <source>
        <dbReference type="SAM" id="MobiDB-lite"/>
    </source>
</evidence>
<feature type="compositionally biased region" description="Pro residues" evidence="1">
    <location>
        <begin position="178"/>
        <end position="190"/>
    </location>
</feature>
<organism evidence="3">
    <name type="scientific">Variovorax paradoxus</name>
    <dbReference type="NCBI Taxonomy" id="34073"/>
    <lineage>
        <taxon>Bacteria</taxon>
        <taxon>Pseudomonadati</taxon>
        <taxon>Pseudomonadota</taxon>
        <taxon>Betaproteobacteria</taxon>
        <taxon>Burkholderiales</taxon>
        <taxon>Comamonadaceae</taxon>
        <taxon>Variovorax</taxon>
    </lineage>
</organism>
<dbReference type="AlphaFoldDB" id="A0A679J4P4"/>
<dbReference type="GO" id="GO:0004540">
    <property type="term" value="F:RNA nuclease activity"/>
    <property type="evidence" value="ECO:0007669"/>
    <property type="project" value="InterPro"/>
</dbReference>
<evidence type="ECO:0000259" key="2">
    <source>
        <dbReference type="Pfam" id="PF01936"/>
    </source>
</evidence>
<protein>
    <recommendedName>
        <fullName evidence="2">NYN domain-containing protein</fullName>
    </recommendedName>
</protein>
<dbReference type="EMBL" id="LR743507">
    <property type="protein sequence ID" value="CAA2101731.1"/>
    <property type="molecule type" value="Genomic_DNA"/>
</dbReference>
<dbReference type="Gene3D" id="3.40.50.1010">
    <property type="entry name" value="5'-nuclease"/>
    <property type="match status" value="1"/>
</dbReference>
<feature type="region of interest" description="Disordered" evidence="1">
    <location>
        <begin position="176"/>
        <end position="200"/>
    </location>
</feature>
<dbReference type="Pfam" id="PF01936">
    <property type="entry name" value="NYN"/>
    <property type="match status" value="1"/>
</dbReference>
<dbReference type="RefSeq" id="WP_339089094.1">
    <property type="nucleotide sequence ID" value="NZ_LR743507.1"/>
</dbReference>
<dbReference type="InterPro" id="IPR021139">
    <property type="entry name" value="NYN"/>
</dbReference>
<gene>
    <name evidence="3" type="ORF">VVAX_01396</name>
</gene>
<dbReference type="PANTHER" id="PTHR35811">
    <property type="entry name" value="SLR1870 PROTEIN"/>
    <property type="match status" value="1"/>
</dbReference>
<dbReference type="PANTHER" id="PTHR35811:SF1">
    <property type="entry name" value="HTH OST-TYPE DOMAIN-CONTAINING PROTEIN"/>
    <property type="match status" value="1"/>
</dbReference>
<feature type="domain" description="NYN" evidence="2">
    <location>
        <begin position="15"/>
        <end position="130"/>
    </location>
</feature>